<dbReference type="RefSeq" id="WP_235616318.1">
    <property type="nucleotide sequence ID" value="NZ_JBEPSB010000009.1"/>
</dbReference>
<gene>
    <name evidence="1" type="ORF">ABIA69_002350</name>
</gene>
<keyword evidence="2" id="KW-1185">Reference proteome</keyword>
<evidence type="ECO:0000313" key="1">
    <source>
        <dbReference type="EMBL" id="MET4561205.1"/>
    </source>
</evidence>
<organism evidence="1 2">
    <name type="scientific">Lysinibacillus parviboronicapiens</name>
    <dbReference type="NCBI Taxonomy" id="436516"/>
    <lineage>
        <taxon>Bacteria</taxon>
        <taxon>Bacillati</taxon>
        <taxon>Bacillota</taxon>
        <taxon>Bacilli</taxon>
        <taxon>Bacillales</taxon>
        <taxon>Bacillaceae</taxon>
        <taxon>Lysinibacillus</taxon>
    </lineage>
</organism>
<evidence type="ECO:0000313" key="2">
    <source>
        <dbReference type="Proteomes" id="UP001549363"/>
    </source>
</evidence>
<dbReference type="NCBIfam" id="TIGR03721">
    <property type="entry name" value="exospore_TM"/>
    <property type="match status" value="1"/>
</dbReference>
<protein>
    <submittedName>
        <fullName evidence="1">BclB C-terminal domain-containing protein</fullName>
    </submittedName>
</protein>
<dbReference type="EMBL" id="JBEPSB010000009">
    <property type="protein sequence ID" value="MET4561205.1"/>
    <property type="molecule type" value="Genomic_DNA"/>
</dbReference>
<accession>A0ABV2PJU8</accession>
<name>A0ABV2PJU8_9BACI</name>
<reference evidence="1 2" key="1">
    <citation type="submission" date="2024-06" db="EMBL/GenBank/DDBJ databases">
        <title>Sorghum-associated microbial communities from plants grown in Nebraska, USA.</title>
        <authorList>
            <person name="Schachtman D."/>
        </authorList>
    </citation>
    <scope>NUCLEOTIDE SEQUENCE [LARGE SCALE GENOMIC DNA]</scope>
    <source>
        <strain evidence="1 2">736</strain>
    </source>
</reference>
<proteinExistence type="predicted"/>
<sequence length="210" mass="21595">MCVNKDSCNCLSTQRECNHLGPFVAIDINCINTPIDDGDGTNDNGSIIPFSSGITTSVVGIAEGATLVASLIGFGSAINGITLLGDNTIDLTGILSEAFSVPRNGNITGISATFNSFIDLNLTGTHTITAQIYRAPAGTNIYSPTNARVDLAPPITGPFPAITFGTGDIEPVPVSVGDRLLMVFYISTTINPPALNFSISGSASAGITIV</sequence>
<dbReference type="InterPro" id="IPR021210">
    <property type="entry name" value="Exosporium_BclB"/>
</dbReference>
<dbReference type="Proteomes" id="UP001549363">
    <property type="component" value="Unassembled WGS sequence"/>
</dbReference>
<comment type="caution">
    <text evidence="1">The sequence shown here is derived from an EMBL/GenBank/DDBJ whole genome shotgun (WGS) entry which is preliminary data.</text>
</comment>